<proteinExistence type="predicted"/>
<dbReference type="EMBL" id="CM004477">
    <property type="protein sequence ID" value="OCT74520.1"/>
    <property type="molecule type" value="Genomic_DNA"/>
</dbReference>
<name>A0A974CKV6_XENLA</name>
<dbReference type="Proteomes" id="UP000694892">
    <property type="component" value="Chromosome 6S"/>
</dbReference>
<organism evidence="1 2">
    <name type="scientific">Xenopus laevis</name>
    <name type="common">African clawed frog</name>
    <dbReference type="NCBI Taxonomy" id="8355"/>
    <lineage>
        <taxon>Eukaryota</taxon>
        <taxon>Metazoa</taxon>
        <taxon>Chordata</taxon>
        <taxon>Craniata</taxon>
        <taxon>Vertebrata</taxon>
        <taxon>Euteleostomi</taxon>
        <taxon>Amphibia</taxon>
        <taxon>Batrachia</taxon>
        <taxon>Anura</taxon>
        <taxon>Pipoidea</taxon>
        <taxon>Pipidae</taxon>
        <taxon>Xenopodinae</taxon>
        <taxon>Xenopus</taxon>
        <taxon>Xenopus</taxon>
    </lineage>
</organism>
<sequence>MIYGPPLVSDLLLPGEPQKWNLLWKPVFDPIMDQESVQSPPQMTIEVQTVNVVDQVQTFVECVPSIFLCPLVWSI</sequence>
<reference evidence="2" key="1">
    <citation type="journal article" date="2016" name="Nature">
        <title>Genome evolution in the allotetraploid frog Xenopus laevis.</title>
        <authorList>
            <person name="Session A.M."/>
            <person name="Uno Y."/>
            <person name="Kwon T."/>
            <person name="Chapman J.A."/>
            <person name="Toyoda A."/>
            <person name="Takahashi S."/>
            <person name="Fukui A."/>
            <person name="Hikosaka A."/>
            <person name="Suzuki A."/>
            <person name="Kondo M."/>
            <person name="van Heeringen S.J."/>
            <person name="Quigley I."/>
            <person name="Heinz S."/>
            <person name="Ogino H."/>
            <person name="Ochi H."/>
            <person name="Hellsten U."/>
            <person name="Lyons J.B."/>
            <person name="Simakov O."/>
            <person name="Putnam N."/>
            <person name="Stites J."/>
            <person name="Kuroki Y."/>
            <person name="Tanaka T."/>
            <person name="Michiue T."/>
            <person name="Watanabe M."/>
            <person name="Bogdanovic O."/>
            <person name="Lister R."/>
            <person name="Georgiou G."/>
            <person name="Paranjpe S.S."/>
            <person name="van Kruijsbergen I."/>
            <person name="Shu S."/>
            <person name="Carlson J."/>
            <person name="Kinoshita T."/>
            <person name="Ohta Y."/>
            <person name="Mawaribuchi S."/>
            <person name="Jenkins J."/>
            <person name="Grimwood J."/>
            <person name="Schmutz J."/>
            <person name="Mitros T."/>
            <person name="Mozaffari S.V."/>
            <person name="Suzuki Y."/>
            <person name="Haramoto Y."/>
            <person name="Yamamoto T.S."/>
            <person name="Takagi C."/>
            <person name="Heald R."/>
            <person name="Miller K."/>
            <person name="Haudenschild C."/>
            <person name="Kitzman J."/>
            <person name="Nakayama T."/>
            <person name="Izutsu Y."/>
            <person name="Robert J."/>
            <person name="Fortriede J."/>
            <person name="Burns K."/>
            <person name="Lotay V."/>
            <person name="Karimi K."/>
            <person name="Yasuoka Y."/>
            <person name="Dichmann D.S."/>
            <person name="Flajnik M.F."/>
            <person name="Houston D.W."/>
            <person name="Shendure J."/>
            <person name="DuPasquier L."/>
            <person name="Vize P.D."/>
            <person name="Zorn A.M."/>
            <person name="Ito M."/>
            <person name="Marcotte E.M."/>
            <person name="Wallingford J.B."/>
            <person name="Ito Y."/>
            <person name="Asashima M."/>
            <person name="Ueno N."/>
            <person name="Matsuda Y."/>
            <person name="Veenstra G.J."/>
            <person name="Fujiyama A."/>
            <person name="Harland R.M."/>
            <person name="Taira M."/>
            <person name="Rokhsar D.S."/>
        </authorList>
    </citation>
    <scope>NUCLEOTIDE SEQUENCE [LARGE SCALE GENOMIC DNA]</scope>
    <source>
        <strain evidence="2">J</strain>
    </source>
</reference>
<evidence type="ECO:0000313" key="1">
    <source>
        <dbReference type="EMBL" id="OCT74520.1"/>
    </source>
</evidence>
<accession>A0A974CKV6</accession>
<dbReference type="AlphaFoldDB" id="A0A974CKV6"/>
<protein>
    <submittedName>
        <fullName evidence="1">Uncharacterized protein</fullName>
    </submittedName>
</protein>
<evidence type="ECO:0000313" key="2">
    <source>
        <dbReference type="Proteomes" id="UP000694892"/>
    </source>
</evidence>
<gene>
    <name evidence="1" type="ORF">XELAEV_18033501mg</name>
</gene>